<feature type="transmembrane region" description="Helical" evidence="12">
    <location>
        <begin position="58"/>
        <end position="78"/>
    </location>
</feature>
<dbReference type="GO" id="GO:0019646">
    <property type="term" value="P:aerobic electron transport chain"/>
    <property type="evidence" value="ECO:0007669"/>
    <property type="project" value="TreeGrafter"/>
</dbReference>
<evidence type="ECO:0000256" key="4">
    <source>
        <dbReference type="ARBA" id="ARBA00022475"/>
    </source>
</evidence>
<dbReference type="GO" id="GO:0005886">
    <property type="term" value="C:plasma membrane"/>
    <property type="evidence" value="ECO:0007669"/>
    <property type="project" value="UniProtKB-SubCell"/>
</dbReference>
<comment type="subcellular location">
    <subcellularLocation>
        <location evidence="1">Cell membrane</location>
        <topology evidence="1">Multi-pass membrane protein</topology>
    </subcellularLocation>
</comment>
<evidence type="ECO:0000256" key="9">
    <source>
        <dbReference type="ARBA" id="ARBA00022989"/>
    </source>
</evidence>
<keyword evidence="6 12" id="KW-0812">Transmembrane</keyword>
<sequence>MIDYSFLQHYWWFIISLLAGLLAFLLFVQGGQSMLFSLSKTDQHRFLLVNALGRKWEYTFTTLVTFGGAFFASFPLFYSTSFGGAYWVWMLILLCFVIQAVSYEYQSKPGNTWGRTTYQSFLFINGLFGTFLLGVAIATFFTGSDFLVNKGNITIMGGETATGLVISQWQNPFHGLEALLNFRNWTLGLAVFFLARTLACLFFINRLADQDLVARSRKFLLYNALPFVVFFLTFVIWTFLSKGFAVDPATQIVSLVDYKYFFNLIEMPVVAIFFLLGVVLVLFGIIRSLISSTYASGIWFSGLGTVVTVCTLLLLAGYNNTAYYPSTADLQSSLTIQNSSSSEFTLVAMSYASILVPFVLAYIIYAWGSLERKKFKGEDLKEDGHVY</sequence>
<feature type="transmembrane region" description="Helical" evidence="12">
    <location>
        <begin position="185"/>
        <end position="208"/>
    </location>
</feature>
<dbReference type="InterPro" id="IPR003317">
    <property type="entry name" value="Cyt-d_oxidase_su2"/>
</dbReference>
<dbReference type="AlphaFoldDB" id="A0A2V3PUR8"/>
<evidence type="ECO:0000256" key="7">
    <source>
        <dbReference type="ARBA" id="ARBA00022723"/>
    </source>
</evidence>
<feature type="transmembrane region" description="Helical" evidence="12">
    <location>
        <begin position="220"/>
        <end position="240"/>
    </location>
</feature>
<keyword evidence="9 12" id="KW-1133">Transmembrane helix</keyword>
<keyword evidence="5" id="KW-0349">Heme</keyword>
<accession>A0A2V3PUR8</accession>
<evidence type="ECO:0000313" key="14">
    <source>
        <dbReference type="Proteomes" id="UP000247973"/>
    </source>
</evidence>
<dbReference type="RefSeq" id="WP_110311101.1">
    <property type="nucleotide sequence ID" value="NZ_QICL01000015.1"/>
</dbReference>
<feature type="transmembrane region" description="Helical" evidence="12">
    <location>
        <begin position="12"/>
        <end position="38"/>
    </location>
</feature>
<dbReference type="GO" id="GO:0009055">
    <property type="term" value="F:electron transfer activity"/>
    <property type="evidence" value="ECO:0007669"/>
    <property type="project" value="TreeGrafter"/>
</dbReference>
<evidence type="ECO:0000256" key="12">
    <source>
        <dbReference type="SAM" id="Phobius"/>
    </source>
</evidence>
<feature type="transmembrane region" description="Helical" evidence="12">
    <location>
        <begin position="260"/>
        <end position="286"/>
    </location>
</feature>
<dbReference type="GO" id="GO:0016682">
    <property type="term" value="F:oxidoreductase activity, acting on diphenols and related substances as donors, oxygen as acceptor"/>
    <property type="evidence" value="ECO:0007669"/>
    <property type="project" value="TreeGrafter"/>
</dbReference>
<evidence type="ECO:0000256" key="2">
    <source>
        <dbReference type="ARBA" id="ARBA00007543"/>
    </source>
</evidence>
<keyword evidence="8" id="KW-0249">Electron transport</keyword>
<name>A0A2V3PUR8_9BACT</name>
<reference evidence="13 14" key="1">
    <citation type="submission" date="2018-03" db="EMBL/GenBank/DDBJ databases">
        <title>Genomic Encyclopedia of Archaeal and Bacterial Type Strains, Phase II (KMG-II): from individual species to whole genera.</title>
        <authorList>
            <person name="Goeker M."/>
        </authorList>
    </citation>
    <scope>NUCLEOTIDE SEQUENCE [LARGE SCALE GENOMIC DNA]</scope>
    <source>
        <strain evidence="13 14">DSM 100214</strain>
    </source>
</reference>
<keyword evidence="10" id="KW-0408">Iron</keyword>
<keyword evidence="4" id="KW-1003">Cell membrane</keyword>
<protein>
    <submittedName>
        <fullName evidence="13">Cytochrome d ubiquinol oxidase subunit II</fullName>
    </submittedName>
</protein>
<dbReference type="Proteomes" id="UP000247973">
    <property type="component" value="Unassembled WGS sequence"/>
</dbReference>
<evidence type="ECO:0000256" key="6">
    <source>
        <dbReference type="ARBA" id="ARBA00022692"/>
    </source>
</evidence>
<dbReference type="PANTHER" id="PTHR43141">
    <property type="entry name" value="CYTOCHROME BD2 SUBUNIT II"/>
    <property type="match status" value="1"/>
</dbReference>
<evidence type="ECO:0000256" key="3">
    <source>
        <dbReference type="ARBA" id="ARBA00022448"/>
    </source>
</evidence>
<organism evidence="13 14">
    <name type="scientific">Dysgonomonas alginatilytica</name>
    <dbReference type="NCBI Taxonomy" id="1605892"/>
    <lineage>
        <taxon>Bacteria</taxon>
        <taxon>Pseudomonadati</taxon>
        <taxon>Bacteroidota</taxon>
        <taxon>Bacteroidia</taxon>
        <taxon>Bacteroidales</taxon>
        <taxon>Dysgonomonadaceae</taxon>
        <taxon>Dysgonomonas</taxon>
    </lineage>
</organism>
<dbReference type="EMBL" id="QICL01000015">
    <property type="protein sequence ID" value="PXV63192.1"/>
    <property type="molecule type" value="Genomic_DNA"/>
</dbReference>
<dbReference type="OrthoDB" id="9776710at2"/>
<keyword evidence="11 12" id="KW-0472">Membrane</keyword>
<keyword evidence="14" id="KW-1185">Reference proteome</keyword>
<evidence type="ECO:0000256" key="11">
    <source>
        <dbReference type="ARBA" id="ARBA00023136"/>
    </source>
</evidence>
<feature type="transmembrane region" description="Helical" evidence="12">
    <location>
        <begin position="122"/>
        <end position="141"/>
    </location>
</feature>
<dbReference type="GO" id="GO:0070069">
    <property type="term" value="C:cytochrome complex"/>
    <property type="evidence" value="ECO:0007669"/>
    <property type="project" value="TreeGrafter"/>
</dbReference>
<evidence type="ECO:0000256" key="8">
    <source>
        <dbReference type="ARBA" id="ARBA00022982"/>
    </source>
</evidence>
<keyword evidence="3" id="KW-0813">Transport</keyword>
<evidence type="ECO:0000256" key="1">
    <source>
        <dbReference type="ARBA" id="ARBA00004651"/>
    </source>
</evidence>
<comment type="caution">
    <text evidence="13">The sequence shown here is derived from an EMBL/GenBank/DDBJ whole genome shotgun (WGS) entry which is preliminary data.</text>
</comment>
<proteinExistence type="inferred from homology"/>
<dbReference type="PANTHER" id="PTHR43141:SF5">
    <property type="entry name" value="CYTOCHROME BD-I UBIQUINOL OXIDASE SUBUNIT 2"/>
    <property type="match status" value="1"/>
</dbReference>
<feature type="transmembrane region" description="Helical" evidence="12">
    <location>
        <begin position="298"/>
        <end position="318"/>
    </location>
</feature>
<evidence type="ECO:0000313" key="13">
    <source>
        <dbReference type="EMBL" id="PXV63192.1"/>
    </source>
</evidence>
<feature type="transmembrane region" description="Helical" evidence="12">
    <location>
        <begin position="344"/>
        <end position="367"/>
    </location>
</feature>
<gene>
    <name evidence="13" type="ORF">CLV62_11574</name>
</gene>
<comment type="similarity">
    <text evidence="2">Belongs to the cytochrome ubiquinol oxidase subunit 2 family.</text>
</comment>
<feature type="transmembrane region" description="Helical" evidence="12">
    <location>
        <begin position="84"/>
        <end position="101"/>
    </location>
</feature>
<keyword evidence="7" id="KW-0479">Metal-binding</keyword>
<dbReference type="Pfam" id="PF02322">
    <property type="entry name" value="Cyt_bd_oxida_II"/>
    <property type="match status" value="1"/>
</dbReference>
<evidence type="ECO:0000256" key="10">
    <source>
        <dbReference type="ARBA" id="ARBA00023004"/>
    </source>
</evidence>
<evidence type="ECO:0000256" key="5">
    <source>
        <dbReference type="ARBA" id="ARBA00022617"/>
    </source>
</evidence>
<dbReference type="GO" id="GO:0046872">
    <property type="term" value="F:metal ion binding"/>
    <property type="evidence" value="ECO:0007669"/>
    <property type="project" value="UniProtKB-KW"/>
</dbReference>